<dbReference type="InterPro" id="IPR042178">
    <property type="entry name" value="Serpin_sf_1"/>
</dbReference>
<evidence type="ECO:0000313" key="3">
    <source>
        <dbReference type="EMBL" id="KAE8762567.1"/>
    </source>
</evidence>
<sequence>MLRRGARGKLLVLPFLLAVATCGGPGEGVMLRSDVPRQHVAVVDAAAVPDVVAATTELGAGLLAGTTPRQNAVVSPASVAVVLSMLAEGADGASARELDGLLGASGEARTAAVNALLNELSRHDGKPSVAAADQRPDRPVLHLASRVVVDDDLDVQDAYLDRLAADYGAGIGSADLSSPSGKAALDAWVAQHSGGLIEHSGIEPDASLRLVLQNSVVLAAAWATPFDAELTTAEPFTTGSGTRASVPTMHRTGELAYTADGPWQAVRLPYTDGFALDVVLPSTGRPPATLTGDEWAALSAALGTGETATDVALALPSVRLTNALDLVDGLRQAGVRTVWSPATADLSGIAEADDGAPLFLGAVGQQVTMAIDEAGTVAAATTEAGVMGGAALEPARPVEMTVDRPFAVRIVHVPTDLPVFMGVVNDPRG</sequence>
<dbReference type="EMBL" id="WHJE01000151">
    <property type="protein sequence ID" value="KAE8762567.1"/>
    <property type="molecule type" value="Genomic_DNA"/>
</dbReference>
<dbReference type="OrthoDB" id="9764871at2"/>
<dbReference type="RefSeq" id="WP_152204137.1">
    <property type="nucleotide sequence ID" value="NZ_VUKF01000043.1"/>
</dbReference>
<dbReference type="Proteomes" id="UP000451860">
    <property type="component" value="Unassembled WGS sequence"/>
</dbReference>
<keyword evidence="4" id="KW-1185">Reference proteome</keyword>
<dbReference type="AlphaFoldDB" id="A0A7J5UJP6"/>
<dbReference type="InterPro" id="IPR000215">
    <property type="entry name" value="Serpin_fam"/>
</dbReference>
<dbReference type="SUPFAM" id="SSF56574">
    <property type="entry name" value="Serpins"/>
    <property type="match status" value="1"/>
</dbReference>
<dbReference type="Gene3D" id="3.30.497.10">
    <property type="entry name" value="Antithrombin, subunit I, domain 2"/>
    <property type="match status" value="1"/>
</dbReference>
<comment type="caution">
    <text evidence="3">The sequence shown here is derived from an EMBL/GenBank/DDBJ whole genome shotgun (WGS) entry which is preliminary data.</text>
</comment>
<organism evidence="3 4">
    <name type="scientific">Georgenia thermotolerans</name>
    <dbReference type="NCBI Taxonomy" id="527326"/>
    <lineage>
        <taxon>Bacteria</taxon>
        <taxon>Bacillati</taxon>
        <taxon>Actinomycetota</taxon>
        <taxon>Actinomycetes</taxon>
        <taxon>Micrococcales</taxon>
        <taxon>Bogoriellaceae</taxon>
        <taxon>Georgenia</taxon>
    </lineage>
</organism>
<evidence type="ECO:0000256" key="1">
    <source>
        <dbReference type="RuleBase" id="RU000411"/>
    </source>
</evidence>
<reference evidence="3 4" key="1">
    <citation type="submission" date="2019-10" db="EMBL/GenBank/DDBJ databases">
        <title>Georgenia wutianyii sp. nov. and Georgenia yuyongxinii sp. nov. isolated from plateau pika (Ochotona curzoniae) in the Qinghai-Tibet plateau of China.</title>
        <authorList>
            <person name="Tian Z."/>
        </authorList>
    </citation>
    <scope>NUCLEOTIDE SEQUENCE [LARGE SCALE GENOMIC DNA]</scope>
    <source>
        <strain evidence="3 4">DSM 21501</strain>
    </source>
</reference>
<name>A0A7J5UJP6_9MICO</name>
<protein>
    <submittedName>
        <fullName evidence="3">Serpin family protein</fullName>
    </submittedName>
</protein>
<comment type="similarity">
    <text evidence="1">Belongs to the serpin family.</text>
</comment>
<evidence type="ECO:0000313" key="4">
    <source>
        <dbReference type="Proteomes" id="UP000451860"/>
    </source>
</evidence>
<gene>
    <name evidence="3" type="ORF">GB883_18670</name>
</gene>
<dbReference type="Pfam" id="PF00079">
    <property type="entry name" value="Serpin"/>
    <property type="match status" value="1"/>
</dbReference>
<dbReference type="InterPro" id="IPR042185">
    <property type="entry name" value="Serpin_sf_2"/>
</dbReference>
<dbReference type="GO" id="GO:0005615">
    <property type="term" value="C:extracellular space"/>
    <property type="evidence" value="ECO:0007669"/>
    <property type="project" value="InterPro"/>
</dbReference>
<dbReference type="PANTHER" id="PTHR11461">
    <property type="entry name" value="SERINE PROTEASE INHIBITOR, SERPIN"/>
    <property type="match status" value="1"/>
</dbReference>
<dbReference type="GO" id="GO:0004867">
    <property type="term" value="F:serine-type endopeptidase inhibitor activity"/>
    <property type="evidence" value="ECO:0007669"/>
    <property type="project" value="InterPro"/>
</dbReference>
<dbReference type="InterPro" id="IPR036186">
    <property type="entry name" value="Serpin_sf"/>
</dbReference>
<feature type="domain" description="Serpin" evidence="2">
    <location>
        <begin position="62"/>
        <end position="427"/>
    </location>
</feature>
<evidence type="ECO:0000259" key="2">
    <source>
        <dbReference type="SMART" id="SM00093"/>
    </source>
</evidence>
<dbReference type="Gene3D" id="2.30.39.10">
    <property type="entry name" value="Alpha-1-antitrypsin, domain 1"/>
    <property type="match status" value="1"/>
</dbReference>
<proteinExistence type="inferred from homology"/>
<dbReference type="PANTHER" id="PTHR11461:SF211">
    <property type="entry name" value="GH10112P-RELATED"/>
    <property type="match status" value="1"/>
</dbReference>
<dbReference type="SMART" id="SM00093">
    <property type="entry name" value="SERPIN"/>
    <property type="match status" value="1"/>
</dbReference>
<dbReference type="InterPro" id="IPR023796">
    <property type="entry name" value="Serpin_dom"/>
</dbReference>
<accession>A0A7J5UJP6</accession>